<dbReference type="AlphaFoldDB" id="A0A3S4T0R2"/>
<dbReference type="KEGG" id="poc:NCTC13071_00352"/>
<accession>A0A3S4T0R2</accession>
<organism evidence="2 3">
    <name type="scientific">Segatella oris</name>
    <dbReference type="NCBI Taxonomy" id="28135"/>
    <lineage>
        <taxon>Bacteria</taxon>
        <taxon>Pseudomonadati</taxon>
        <taxon>Bacteroidota</taxon>
        <taxon>Bacteroidia</taxon>
        <taxon>Bacteroidales</taxon>
        <taxon>Prevotellaceae</taxon>
        <taxon>Segatella</taxon>
    </lineage>
</organism>
<proteinExistence type="predicted"/>
<dbReference type="EMBL" id="LR134384">
    <property type="protein sequence ID" value="VEH14381.1"/>
    <property type="molecule type" value="Genomic_DNA"/>
</dbReference>
<sequence length="32" mass="3689">MLILIMNIYNSNEMPEEFETKTNSKPNASQNS</sequence>
<evidence type="ECO:0000256" key="1">
    <source>
        <dbReference type="SAM" id="MobiDB-lite"/>
    </source>
</evidence>
<reference evidence="2 3" key="1">
    <citation type="submission" date="2018-12" db="EMBL/GenBank/DDBJ databases">
        <authorList>
            <consortium name="Pathogen Informatics"/>
        </authorList>
    </citation>
    <scope>NUCLEOTIDE SEQUENCE [LARGE SCALE GENOMIC DNA]</scope>
    <source>
        <strain evidence="2 3">NCTC13071</strain>
    </source>
</reference>
<name>A0A3S4T0R2_9BACT</name>
<dbReference type="Proteomes" id="UP000274578">
    <property type="component" value="Chromosome 1"/>
</dbReference>
<evidence type="ECO:0000313" key="2">
    <source>
        <dbReference type="EMBL" id="VEH14381.1"/>
    </source>
</evidence>
<protein>
    <submittedName>
        <fullName evidence="2">Uncharacterized protein</fullName>
    </submittedName>
</protein>
<feature type="compositionally biased region" description="Polar residues" evidence="1">
    <location>
        <begin position="21"/>
        <end position="32"/>
    </location>
</feature>
<feature type="region of interest" description="Disordered" evidence="1">
    <location>
        <begin position="13"/>
        <end position="32"/>
    </location>
</feature>
<gene>
    <name evidence="2" type="ORF">NCTC13071_00352</name>
</gene>
<evidence type="ECO:0000313" key="3">
    <source>
        <dbReference type="Proteomes" id="UP000274578"/>
    </source>
</evidence>